<dbReference type="InterPro" id="IPR007235">
    <property type="entry name" value="Glyco_trans_28_C"/>
</dbReference>
<keyword evidence="1 10" id="KW-1003">Cell membrane</keyword>
<feature type="binding site" evidence="10">
    <location>
        <position position="249"/>
    </location>
    <ligand>
        <name>UDP-N-acetyl-alpha-D-glucosamine</name>
        <dbReference type="ChEBI" id="CHEBI:57705"/>
    </ligand>
</feature>
<dbReference type="OrthoDB" id="9808936at2"/>
<keyword evidence="6 10" id="KW-0573">Peptidoglycan synthesis</keyword>
<dbReference type="PANTHER" id="PTHR21015:SF22">
    <property type="entry name" value="GLYCOSYLTRANSFERASE"/>
    <property type="match status" value="1"/>
</dbReference>
<dbReference type="NCBIfam" id="TIGR01133">
    <property type="entry name" value="murG"/>
    <property type="match status" value="1"/>
</dbReference>
<evidence type="ECO:0000256" key="7">
    <source>
        <dbReference type="ARBA" id="ARBA00023136"/>
    </source>
</evidence>
<evidence type="ECO:0000259" key="11">
    <source>
        <dbReference type="Pfam" id="PF03033"/>
    </source>
</evidence>
<feature type="binding site" evidence="10">
    <location>
        <position position="195"/>
    </location>
    <ligand>
        <name>UDP-N-acetyl-alpha-D-glucosamine</name>
        <dbReference type="ChEBI" id="CHEBI:57705"/>
    </ligand>
</feature>
<dbReference type="AlphaFoldDB" id="A0A430AYE0"/>
<evidence type="ECO:0000256" key="10">
    <source>
        <dbReference type="HAMAP-Rule" id="MF_00033"/>
    </source>
</evidence>
<dbReference type="CDD" id="cd03785">
    <property type="entry name" value="GT28_MurG"/>
    <property type="match status" value="1"/>
</dbReference>
<comment type="similarity">
    <text evidence="10">Belongs to the glycosyltransferase 28 family. MurG subfamily.</text>
</comment>
<evidence type="ECO:0000259" key="12">
    <source>
        <dbReference type="Pfam" id="PF04101"/>
    </source>
</evidence>
<comment type="function">
    <text evidence="10">Cell wall formation. Catalyzes the transfer of a GlcNAc subunit on undecaprenyl-pyrophosphoryl-MurNAc-pentapeptide (lipid intermediate I) to form undecaprenyl-pyrophosphoryl-MurNAc-(pentapeptide)GlcNAc (lipid intermediate II).</text>
</comment>
<dbReference type="InterPro" id="IPR006009">
    <property type="entry name" value="GlcNAc_MurG"/>
</dbReference>
<keyword evidence="2 10" id="KW-0132">Cell division</keyword>
<evidence type="ECO:0000256" key="9">
    <source>
        <dbReference type="ARBA" id="ARBA00023316"/>
    </source>
</evidence>
<dbReference type="RefSeq" id="WP_126808081.1">
    <property type="nucleotide sequence ID" value="NZ_NGKA01000006.1"/>
</dbReference>
<dbReference type="UniPathway" id="UPA00219"/>
<dbReference type="EC" id="2.4.1.227" evidence="10"/>
<feature type="domain" description="Glycosyl transferase family 28 C-terminal" evidence="12">
    <location>
        <begin position="188"/>
        <end position="353"/>
    </location>
</feature>
<accession>A0A430AYE0</accession>
<comment type="subcellular location">
    <subcellularLocation>
        <location evidence="10">Cell membrane</location>
        <topology evidence="10">Peripheral membrane protein</topology>
        <orientation evidence="10">Cytoplasmic side</orientation>
    </subcellularLocation>
</comment>
<evidence type="ECO:0000256" key="3">
    <source>
        <dbReference type="ARBA" id="ARBA00022676"/>
    </source>
</evidence>
<evidence type="ECO:0000256" key="8">
    <source>
        <dbReference type="ARBA" id="ARBA00023306"/>
    </source>
</evidence>
<comment type="caution">
    <text evidence="10">Lacks conserved residue(s) required for the propagation of feature annotation.</text>
</comment>
<dbReference type="GO" id="GO:0050511">
    <property type="term" value="F:undecaprenyldiphospho-muramoylpentapeptide beta-N-acetylglucosaminyltransferase activity"/>
    <property type="evidence" value="ECO:0007669"/>
    <property type="project" value="UniProtKB-UniRule"/>
</dbReference>
<feature type="domain" description="Glycosyltransferase family 28 N-terminal" evidence="11">
    <location>
        <begin position="4"/>
        <end position="143"/>
    </location>
</feature>
<keyword evidence="3 10" id="KW-0328">Glycosyltransferase</keyword>
<dbReference type="Pfam" id="PF03033">
    <property type="entry name" value="Glyco_transf_28"/>
    <property type="match status" value="1"/>
</dbReference>
<proteinExistence type="inferred from homology"/>
<dbReference type="GO" id="GO:0005975">
    <property type="term" value="P:carbohydrate metabolic process"/>
    <property type="evidence" value="ECO:0007669"/>
    <property type="project" value="InterPro"/>
</dbReference>
<dbReference type="GO" id="GO:0051301">
    <property type="term" value="P:cell division"/>
    <property type="evidence" value="ECO:0007669"/>
    <property type="project" value="UniProtKB-KW"/>
</dbReference>
<evidence type="ECO:0000313" key="14">
    <source>
        <dbReference type="Proteomes" id="UP000287605"/>
    </source>
</evidence>
<dbReference type="EMBL" id="NGKA01000006">
    <property type="protein sequence ID" value="RSU13058.1"/>
    <property type="molecule type" value="Genomic_DNA"/>
</dbReference>
<dbReference type="Proteomes" id="UP000287605">
    <property type="component" value="Unassembled WGS sequence"/>
</dbReference>
<evidence type="ECO:0000313" key="13">
    <source>
        <dbReference type="EMBL" id="RSU13058.1"/>
    </source>
</evidence>
<keyword evidence="5 10" id="KW-0133">Cell shape</keyword>
<feature type="binding site" evidence="10">
    <location>
        <begin position="10"/>
        <end position="12"/>
    </location>
    <ligand>
        <name>UDP-N-acetyl-alpha-D-glucosamine</name>
        <dbReference type="ChEBI" id="CHEBI:57705"/>
    </ligand>
</feature>
<dbReference type="GO" id="GO:0071555">
    <property type="term" value="P:cell wall organization"/>
    <property type="evidence" value="ECO:0007669"/>
    <property type="project" value="UniProtKB-KW"/>
</dbReference>
<dbReference type="Gene3D" id="3.40.50.2000">
    <property type="entry name" value="Glycogen Phosphorylase B"/>
    <property type="match status" value="2"/>
</dbReference>
<evidence type="ECO:0000256" key="2">
    <source>
        <dbReference type="ARBA" id="ARBA00022618"/>
    </source>
</evidence>
<reference evidence="13 14" key="1">
    <citation type="submission" date="2017-05" db="EMBL/GenBank/DDBJ databases">
        <title>Vagococcus spp. assemblies.</title>
        <authorList>
            <person name="Gulvik C.A."/>
        </authorList>
    </citation>
    <scope>NUCLEOTIDE SEQUENCE [LARGE SCALE GENOMIC DNA]</scope>
    <source>
        <strain evidence="13 14">CCUG 51432</strain>
    </source>
</reference>
<comment type="caution">
    <text evidence="13">The sequence shown here is derived from an EMBL/GenBank/DDBJ whole genome shotgun (WGS) entry which is preliminary data.</text>
</comment>
<dbReference type="GO" id="GO:0009252">
    <property type="term" value="P:peptidoglycan biosynthetic process"/>
    <property type="evidence" value="ECO:0007669"/>
    <property type="project" value="UniProtKB-UniRule"/>
</dbReference>
<dbReference type="InterPro" id="IPR004276">
    <property type="entry name" value="GlycoTrans_28_N"/>
</dbReference>
<evidence type="ECO:0000256" key="1">
    <source>
        <dbReference type="ARBA" id="ARBA00022475"/>
    </source>
</evidence>
<keyword evidence="4 10" id="KW-0808">Transferase</keyword>
<dbReference type="PANTHER" id="PTHR21015">
    <property type="entry name" value="UDP-N-ACETYLGLUCOSAMINE--N-ACETYLMURAMYL-(PENTAPEPTIDE) PYROPHOSPHORYL-UNDECAPRENOL N-ACETYLGLUCOSAMINE TRANSFERASE 1"/>
    <property type="match status" value="1"/>
</dbReference>
<feature type="binding site" evidence="10">
    <location>
        <position position="124"/>
    </location>
    <ligand>
        <name>UDP-N-acetyl-alpha-D-glucosamine</name>
        <dbReference type="ChEBI" id="CHEBI:57705"/>
    </ligand>
</feature>
<evidence type="ECO:0000256" key="4">
    <source>
        <dbReference type="ARBA" id="ARBA00022679"/>
    </source>
</evidence>
<dbReference type="SUPFAM" id="SSF53756">
    <property type="entry name" value="UDP-Glycosyltransferase/glycogen phosphorylase"/>
    <property type="match status" value="1"/>
</dbReference>
<gene>
    <name evidence="10" type="primary">murG</name>
    <name evidence="13" type="ORF">CBF29_05150</name>
</gene>
<keyword evidence="9 10" id="KW-0961">Cell wall biogenesis/degradation</keyword>
<comment type="catalytic activity">
    <reaction evidence="10">
        <text>Mur2Ac(oyl-L-Ala-gamma-D-Glu-L-Lys-D-Ala-D-Ala)-di-trans,octa-cis-undecaprenyl diphosphate + UDP-N-acetyl-alpha-D-glucosamine = beta-D-GlcNAc-(1-&gt;4)-Mur2Ac(oyl-L-Ala-gamma-D-Glu-L-Lys-D-Ala-D-Ala)-di-trans,octa-cis-undecaprenyl diphosphate + UDP + H(+)</text>
        <dbReference type="Rhea" id="RHEA:23192"/>
        <dbReference type="ChEBI" id="CHEBI:15378"/>
        <dbReference type="ChEBI" id="CHEBI:57705"/>
        <dbReference type="ChEBI" id="CHEBI:58223"/>
        <dbReference type="ChEBI" id="CHEBI:60032"/>
        <dbReference type="ChEBI" id="CHEBI:60033"/>
        <dbReference type="EC" id="2.4.1.227"/>
    </reaction>
</comment>
<keyword evidence="8 10" id="KW-0131">Cell cycle</keyword>
<evidence type="ECO:0000256" key="6">
    <source>
        <dbReference type="ARBA" id="ARBA00022984"/>
    </source>
</evidence>
<name>A0A430AYE0_9ENTE</name>
<dbReference type="Pfam" id="PF04101">
    <property type="entry name" value="Glyco_tran_28_C"/>
    <property type="match status" value="1"/>
</dbReference>
<dbReference type="GO" id="GO:0008360">
    <property type="term" value="P:regulation of cell shape"/>
    <property type="evidence" value="ECO:0007669"/>
    <property type="project" value="UniProtKB-KW"/>
</dbReference>
<dbReference type="HAMAP" id="MF_00033">
    <property type="entry name" value="MurG"/>
    <property type="match status" value="1"/>
</dbReference>
<keyword evidence="7 10" id="KW-0472">Membrane</keyword>
<evidence type="ECO:0000256" key="5">
    <source>
        <dbReference type="ARBA" id="ARBA00022960"/>
    </source>
</evidence>
<comment type="pathway">
    <text evidence="10">Cell wall biogenesis; peptidoglycan biosynthesis.</text>
</comment>
<sequence length="361" mass="39298">MKLLVSGGGTGGHVYPATSLIQYVKAVEPDSQFLYIGTENGLEKKIAEDAKIPFESIDIQGFRRSLSLENITTVKKFLVSLKESKKILKKFQPDLVVGTGGYVCAPVVYAAHQLGIPTLIHEQNSVPGIANKFLSKYTDKVAICFDEAASFFPEKKVVLTGNPRAQEVAEVSPSRILETYALDPEKKTVLIFGGSRGAYSMAKAVTEILEELNQRDYQTLIGTGNLYYKEMVTQSKGMHLTNVKIVPYIESMAQVLASIQLVVGRAGATSIAEITGVGLPSLLIPSPNVTNDHQTKNAQSLVKKGAAETLKDNELSGKLLLKKIDALMLDEEKLSTMSKASKSMGMPDAAERLYLLLKEIQ</sequence>
<feature type="binding site" evidence="10">
    <location>
        <position position="294"/>
    </location>
    <ligand>
        <name>UDP-N-acetyl-alpha-D-glucosamine</name>
        <dbReference type="ChEBI" id="CHEBI:57705"/>
    </ligand>
</feature>
<keyword evidence="14" id="KW-1185">Reference proteome</keyword>
<organism evidence="13 14">
    <name type="scientific">Vagococcus elongatus</name>
    <dbReference type="NCBI Taxonomy" id="180344"/>
    <lineage>
        <taxon>Bacteria</taxon>
        <taxon>Bacillati</taxon>
        <taxon>Bacillota</taxon>
        <taxon>Bacilli</taxon>
        <taxon>Lactobacillales</taxon>
        <taxon>Enterococcaceae</taxon>
        <taxon>Vagococcus</taxon>
    </lineage>
</organism>
<protein>
    <recommendedName>
        <fullName evidence="10">UDP-N-acetylglucosamine--N-acetylmuramyl-(pentapeptide) pyrophosphoryl-undecaprenol N-acetylglucosamine transferase</fullName>
        <ecNumber evidence="10">2.4.1.227</ecNumber>
    </recommendedName>
    <alternativeName>
        <fullName evidence="10">Undecaprenyl-PP-MurNAc-pentapeptide-UDPGlcNAc GlcNAc transferase</fullName>
    </alternativeName>
</protein>
<dbReference type="GO" id="GO:0005886">
    <property type="term" value="C:plasma membrane"/>
    <property type="evidence" value="ECO:0007669"/>
    <property type="project" value="UniProtKB-SubCell"/>
</dbReference>